<dbReference type="EMBL" id="CP159289">
    <property type="protein sequence ID" value="XCH25472.1"/>
    <property type="molecule type" value="Genomic_DNA"/>
</dbReference>
<dbReference type="RefSeq" id="WP_353720772.1">
    <property type="nucleotide sequence ID" value="NZ_CP159289.1"/>
</dbReference>
<accession>A0AAU8FLK9</accession>
<dbReference type="AlphaFoldDB" id="A0AAU8FLK9"/>
<organism evidence="1">
    <name type="scientific">Dyadobacter sp. 676</name>
    <dbReference type="NCBI Taxonomy" id="3088362"/>
    <lineage>
        <taxon>Bacteria</taxon>
        <taxon>Pseudomonadati</taxon>
        <taxon>Bacteroidota</taxon>
        <taxon>Cytophagia</taxon>
        <taxon>Cytophagales</taxon>
        <taxon>Spirosomataceae</taxon>
        <taxon>Dyadobacter</taxon>
    </lineage>
</organism>
<proteinExistence type="predicted"/>
<name>A0AAU8FLK9_9BACT</name>
<protein>
    <submittedName>
        <fullName evidence="1">Uncharacterized protein</fullName>
    </submittedName>
</protein>
<sequence>MIHVDPYIVHHDSEDDNNKNISTAGQVVSNPYIHRDTNGFALQFWIGYGTNNANESSSYMSEFPNLGFSYGVFSSNTSSPSLANGSLYVDDENTRNANTLTKGGVAYTNLDGYGVTRVSDPGNTRYNFMKVR</sequence>
<gene>
    <name evidence="1" type="ORF">ABV298_03300</name>
</gene>
<reference evidence="1" key="1">
    <citation type="submission" date="2024-06" db="EMBL/GenBank/DDBJ databases">
        <title>Sequencing and assembly of the genome of Dyadobacter sp. strain 676, a symbiont of Cyamopsis tetragonoloba.</title>
        <authorList>
            <person name="Guro P."/>
            <person name="Sazanova A."/>
            <person name="Kuznetsova I."/>
            <person name="Belimov A."/>
            <person name="Safronova V."/>
        </authorList>
    </citation>
    <scope>NUCLEOTIDE SEQUENCE</scope>
    <source>
        <strain evidence="1">676</strain>
    </source>
</reference>
<evidence type="ECO:0000313" key="1">
    <source>
        <dbReference type="EMBL" id="XCH25472.1"/>
    </source>
</evidence>